<dbReference type="FunFam" id="2.30.30.30:FF:000005">
    <property type="entry name" value="40S ribosomal protein S4"/>
    <property type="match status" value="1"/>
</dbReference>
<dbReference type="GO" id="GO:0051301">
    <property type="term" value="P:cell division"/>
    <property type="evidence" value="ECO:0007669"/>
    <property type="project" value="UniProtKB-KW"/>
</dbReference>
<dbReference type="GO" id="GO:0006412">
    <property type="term" value="P:translation"/>
    <property type="evidence" value="ECO:0007669"/>
    <property type="project" value="InterPro"/>
</dbReference>
<evidence type="ECO:0000256" key="2">
    <source>
        <dbReference type="ARBA" id="ARBA00004186"/>
    </source>
</evidence>
<evidence type="ECO:0000256" key="7">
    <source>
        <dbReference type="ARBA" id="ARBA00022490"/>
    </source>
</evidence>
<dbReference type="GO" id="GO:0016020">
    <property type="term" value="C:membrane"/>
    <property type="evidence" value="ECO:0007669"/>
    <property type="project" value="UniProtKB-SubCell"/>
</dbReference>
<keyword evidence="15" id="KW-1133">Transmembrane helix</keyword>
<dbReference type="InterPro" id="IPR014722">
    <property type="entry name" value="Rib_uL2_dom2"/>
</dbReference>
<dbReference type="FunFam" id="2.40.50.740:FF:000001">
    <property type="entry name" value="40S ribosomal protein S4"/>
    <property type="match status" value="1"/>
</dbReference>
<evidence type="ECO:0000256" key="3">
    <source>
        <dbReference type="ARBA" id="ARBA00004300"/>
    </source>
</evidence>
<evidence type="ECO:0000256" key="18">
    <source>
        <dbReference type="ARBA" id="ARBA00023212"/>
    </source>
</evidence>
<dbReference type="GO" id="GO:0005819">
    <property type="term" value="C:spindle"/>
    <property type="evidence" value="ECO:0007669"/>
    <property type="project" value="UniProtKB-SubCell"/>
</dbReference>
<dbReference type="FunFam" id="3.40.50.150:FF:000725">
    <property type="entry name" value="Glutathione S-transferase, C-terminal domain-containing"/>
    <property type="match status" value="1"/>
</dbReference>
<dbReference type="GO" id="GO:0003735">
    <property type="term" value="F:structural constituent of ribosome"/>
    <property type="evidence" value="ECO:0007669"/>
    <property type="project" value="InterPro"/>
</dbReference>
<keyword evidence="16" id="KW-0496">Mitochondrion</keyword>
<comment type="similarity">
    <text evidence="5">Belongs to the eukaryotic ribosomal protein eS4 family.</text>
</comment>
<dbReference type="GO" id="GO:0019843">
    <property type="term" value="F:rRNA binding"/>
    <property type="evidence" value="ECO:0007669"/>
    <property type="project" value="UniProtKB-KW"/>
</dbReference>
<evidence type="ECO:0000256" key="5">
    <source>
        <dbReference type="ARBA" id="ARBA00007500"/>
    </source>
</evidence>
<evidence type="ECO:0000256" key="25">
    <source>
        <dbReference type="PROSITE-ProRule" id="PRU00182"/>
    </source>
</evidence>
<keyword evidence="8" id="KW-0132">Cell division</keyword>
<dbReference type="CDD" id="cd02440">
    <property type="entry name" value="AdoMet_MTases"/>
    <property type="match status" value="1"/>
</dbReference>
<dbReference type="GO" id="GO:0005739">
    <property type="term" value="C:mitochondrion"/>
    <property type="evidence" value="ECO:0007669"/>
    <property type="project" value="UniProtKB-SubCell"/>
</dbReference>
<dbReference type="AlphaFoldDB" id="A0A4Y7MCQ4"/>
<keyword evidence="10" id="KW-0732">Signal</keyword>
<dbReference type="Pfam" id="PF01479">
    <property type="entry name" value="S4"/>
    <property type="match status" value="1"/>
</dbReference>
<evidence type="ECO:0000256" key="14">
    <source>
        <dbReference type="ARBA" id="ARBA00022980"/>
    </source>
</evidence>
<dbReference type="Pfam" id="PF00900">
    <property type="entry name" value="Ribosomal_S4e"/>
    <property type="match status" value="1"/>
</dbReference>
<dbReference type="CDD" id="cd00299">
    <property type="entry name" value="GST_C_family"/>
    <property type="match status" value="1"/>
</dbReference>
<evidence type="ECO:0000256" key="9">
    <source>
        <dbReference type="ARBA" id="ARBA00022692"/>
    </source>
</evidence>
<evidence type="ECO:0000256" key="11">
    <source>
        <dbReference type="ARBA" id="ARBA00022730"/>
    </source>
</evidence>
<dbReference type="InterPro" id="IPR008657">
    <property type="entry name" value="JTB"/>
</dbReference>
<keyword evidence="9" id="KW-0812">Transmembrane</keyword>
<keyword evidence="18" id="KW-0206">Cytoskeleton</keyword>
<evidence type="ECO:0000313" key="27">
    <source>
        <dbReference type="EMBL" id="SVE79487.1"/>
    </source>
</evidence>
<dbReference type="Gene3D" id="1.20.1050.10">
    <property type="match status" value="1"/>
</dbReference>
<comment type="subcellular location">
    <subcellularLocation>
        <location evidence="3">Cytoplasm</location>
        <location evidence="3">Cytoskeleton</location>
        <location evidence="3">Microtubule organizing center</location>
        <location evidence="3">Centrosome</location>
    </subcellularLocation>
    <subcellularLocation>
        <location evidence="2">Cytoplasm</location>
        <location evidence="2">Cytoskeleton</location>
        <location evidence="2">Spindle</location>
    </subcellularLocation>
    <subcellularLocation>
        <location evidence="4">Membrane</location>
        <topology evidence="4">Single-pass type I membrane protein</topology>
    </subcellularLocation>
    <subcellularLocation>
        <location evidence="1">Mitochondrion</location>
    </subcellularLocation>
</comment>
<dbReference type="Gene3D" id="3.30.720.220">
    <property type="match status" value="1"/>
</dbReference>
<comment type="similarity">
    <text evidence="6">Belongs to the GSTCD family.</text>
</comment>
<dbReference type="InterPro" id="IPR018199">
    <property type="entry name" value="Ribosomal_eS4_N_CS"/>
</dbReference>
<keyword evidence="20" id="KW-0131">Cell cycle</keyword>
<dbReference type="Pfam" id="PF16121">
    <property type="entry name" value="40S_S4_C"/>
    <property type="match status" value="1"/>
</dbReference>
<dbReference type="Gene3D" id="2.40.50.740">
    <property type="match status" value="1"/>
</dbReference>
<evidence type="ECO:0000256" key="16">
    <source>
        <dbReference type="ARBA" id="ARBA00023128"/>
    </source>
</evidence>
<keyword evidence="13 25" id="KW-0694">RNA-binding</keyword>
<name>A0A4Y7MCQ4_9CRUS</name>
<gene>
    <name evidence="27" type="primary">EOG090X0615</name>
</gene>
<evidence type="ECO:0000256" key="23">
    <source>
        <dbReference type="ARBA" id="ARBA00060886"/>
    </source>
</evidence>
<dbReference type="Pfam" id="PF00467">
    <property type="entry name" value="KOW"/>
    <property type="match status" value="1"/>
</dbReference>
<dbReference type="PANTHER" id="PTHR11581:SF0">
    <property type="entry name" value="SMALL RIBOSOMAL SUBUNIT PROTEIN ES4"/>
    <property type="match status" value="1"/>
</dbReference>
<dbReference type="InterPro" id="IPR038237">
    <property type="entry name" value="Ribosomal_eS4_central_sf"/>
</dbReference>
<keyword evidence="14" id="KW-0689">Ribosomal protein</keyword>
<evidence type="ECO:0000256" key="6">
    <source>
        <dbReference type="ARBA" id="ARBA00008797"/>
    </source>
</evidence>
<dbReference type="InterPro" id="IPR002942">
    <property type="entry name" value="S4_RNA-bd"/>
</dbReference>
<dbReference type="Pfam" id="PF13679">
    <property type="entry name" value="Methyltransf_32"/>
    <property type="match status" value="1"/>
</dbReference>
<dbReference type="InterPro" id="IPR041982">
    <property type="entry name" value="Ribosomal_eS4_KOW"/>
</dbReference>
<dbReference type="InterPro" id="IPR000876">
    <property type="entry name" value="Ribosomal_eS4"/>
</dbReference>
<dbReference type="HAMAP" id="MF_00485">
    <property type="entry name" value="Ribosomal_eS4"/>
    <property type="match status" value="1"/>
</dbReference>
<dbReference type="CDD" id="cd00165">
    <property type="entry name" value="S4"/>
    <property type="match status" value="1"/>
</dbReference>
<dbReference type="OrthoDB" id="206598at2759"/>
<dbReference type="Pfam" id="PF08071">
    <property type="entry name" value="RS4NT"/>
    <property type="match status" value="1"/>
</dbReference>
<dbReference type="GO" id="GO:0005813">
    <property type="term" value="C:centrosome"/>
    <property type="evidence" value="ECO:0007669"/>
    <property type="project" value="UniProtKB-SubCell"/>
</dbReference>
<dbReference type="SUPFAM" id="SSF53335">
    <property type="entry name" value="S-adenosyl-L-methionine-dependent methyltransferases"/>
    <property type="match status" value="1"/>
</dbReference>
<evidence type="ECO:0000256" key="15">
    <source>
        <dbReference type="ARBA" id="ARBA00022989"/>
    </source>
</evidence>
<dbReference type="PANTHER" id="PTHR11581">
    <property type="entry name" value="30S/40S RIBOSOMAL PROTEIN S4"/>
    <property type="match status" value="1"/>
</dbReference>
<dbReference type="PROSITE" id="PS50889">
    <property type="entry name" value="S4"/>
    <property type="match status" value="1"/>
</dbReference>
<reference evidence="27" key="1">
    <citation type="submission" date="2018-08" db="EMBL/GenBank/DDBJ databases">
        <authorList>
            <person name="Cornetti L."/>
        </authorList>
    </citation>
    <scope>NUCLEOTIDE SEQUENCE</scope>
    <source>
        <strain evidence="27">CA-CH-1</strain>
    </source>
</reference>
<evidence type="ECO:0000256" key="10">
    <source>
        <dbReference type="ARBA" id="ARBA00022729"/>
    </source>
</evidence>
<protein>
    <recommendedName>
        <fullName evidence="24">Protein JTB</fullName>
    </recommendedName>
    <alternativeName>
        <fullName evidence="22">40S ribosomal protein S4</fullName>
    </alternativeName>
    <alternativeName>
        <fullName evidence="21">Small ribosomal subunit protein eS4</fullName>
    </alternativeName>
</protein>
<evidence type="ECO:0000256" key="22">
    <source>
        <dbReference type="ARBA" id="ARBA00035402"/>
    </source>
</evidence>
<keyword evidence="19" id="KW-0687">Ribonucleoprotein</keyword>
<dbReference type="GO" id="GO:0022627">
    <property type="term" value="C:cytosolic small ribosomal subunit"/>
    <property type="evidence" value="ECO:0007669"/>
    <property type="project" value="TreeGrafter"/>
</dbReference>
<dbReference type="FunFam" id="3.10.290.10:FF:000051">
    <property type="entry name" value="40S ribosomal protein S4, X isoform"/>
    <property type="match status" value="1"/>
</dbReference>
<evidence type="ECO:0000256" key="1">
    <source>
        <dbReference type="ARBA" id="ARBA00004173"/>
    </source>
</evidence>
<dbReference type="InterPro" id="IPR036986">
    <property type="entry name" value="S4_RNA-bd_sf"/>
</dbReference>
<keyword evidence="17" id="KW-0472">Membrane</keyword>
<keyword evidence="11 25" id="KW-0699">rRNA-binding</keyword>
<dbReference type="InterPro" id="IPR013843">
    <property type="entry name" value="Ribosomal_eS4_N"/>
</dbReference>
<dbReference type="CDD" id="cd06087">
    <property type="entry name" value="KOW_RPS4"/>
    <property type="match status" value="1"/>
</dbReference>
<accession>A0A4Y7MCQ4</accession>
<evidence type="ECO:0000256" key="20">
    <source>
        <dbReference type="ARBA" id="ARBA00023306"/>
    </source>
</evidence>
<dbReference type="SUPFAM" id="SSF47616">
    <property type="entry name" value="GST C-terminal domain-like"/>
    <property type="match status" value="1"/>
</dbReference>
<evidence type="ECO:0000259" key="26">
    <source>
        <dbReference type="SMART" id="SM00363"/>
    </source>
</evidence>
<dbReference type="InterPro" id="IPR036282">
    <property type="entry name" value="Glutathione-S-Trfase_C_sf"/>
</dbReference>
<evidence type="ECO:0000256" key="13">
    <source>
        <dbReference type="ARBA" id="ARBA00022884"/>
    </source>
</evidence>
<dbReference type="Gene3D" id="3.40.50.150">
    <property type="entry name" value="Vaccinia Virus protein VP39"/>
    <property type="match status" value="1"/>
</dbReference>
<dbReference type="InterPro" id="IPR013845">
    <property type="entry name" value="Ribosomal_eS4_central_region"/>
</dbReference>
<dbReference type="InterPro" id="IPR005824">
    <property type="entry name" value="KOW"/>
</dbReference>
<dbReference type="InterPro" id="IPR025714">
    <property type="entry name" value="Methyltranfer_dom"/>
</dbReference>
<evidence type="ECO:0000256" key="24">
    <source>
        <dbReference type="ARBA" id="ARBA00068227"/>
    </source>
</evidence>
<organism evidence="27">
    <name type="scientific">Daphnia magna</name>
    <dbReference type="NCBI Taxonomy" id="35525"/>
    <lineage>
        <taxon>Eukaryota</taxon>
        <taxon>Metazoa</taxon>
        <taxon>Ecdysozoa</taxon>
        <taxon>Arthropoda</taxon>
        <taxon>Crustacea</taxon>
        <taxon>Branchiopoda</taxon>
        <taxon>Diplostraca</taxon>
        <taxon>Cladocera</taxon>
        <taxon>Anomopoda</taxon>
        <taxon>Daphniidae</taxon>
        <taxon>Daphnia</taxon>
    </lineage>
</organism>
<keyword evidence="7" id="KW-0963">Cytoplasm</keyword>
<evidence type="ECO:0000256" key="19">
    <source>
        <dbReference type="ARBA" id="ARBA00023274"/>
    </source>
</evidence>
<dbReference type="Gene3D" id="2.30.30.30">
    <property type="match status" value="1"/>
</dbReference>
<dbReference type="InterPro" id="IPR032277">
    <property type="entry name" value="Ribosomal_eS4_C"/>
</dbReference>
<evidence type="ECO:0000256" key="12">
    <source>
        <dbReference type="ARBA" id="ARBA00022776"/>
    </source>
</evidence>
<dbReference type="SMART" id="SM00363">
    <property type="entry name" value="S4"/>
    <property type="match status" value="1"/>
</dbReference>
<dbReference type="PROSITE" id="PS00528">
    <property type="entry name" value="RIBOSOMAL_S4E"/>
    <property type="match status" value="1"/>
</dbReference>
<dbReference type="Gene3D" id="3.10.290.10">
    <property type="entry name" value="RNA-binding S4 domain"/>
    <property type="match status" value="1"/>
</dbReference>
<dbReference type="FunFam" id="3.30.720.220:FF:000001">
    <property type="entry name" value="Jumping translocation breakpoint"/>
    <property type="match status" value="1"/>
</dbReference>
<proteinExistence type="evidence at transcript level"/>
<dbReference type="InterPro" id="IPR029063">
    <property type="entry name" value="SAM-dependent_MTases_sf"/>
</dbReference>
<keyword evidence="12" id="KW-0498">Mitosis</keyword>
<evidence type="ECO:0000256" key="8">
    <source>
        <dbReference type="ARBA" id="ARBA00022618"/>
    </source>
</evidence>
<evidence type="ECO:0000256" key="4">
    <source>
        <dbReference type="ARBA" id="ARBA00004479"/>
    </source>
</evidence>
<sequence>MIEKCTKKRMLISVALLIGLSVAIVLLEHHLTQSSHHTSHFHANYSGNQTGTQCWLTEKITVLEDCHPCTEFEKNSQSVGSCVATGYKEKVRCETSGDTSRSWSGNKTQLTLVNHPSDSWTIPIPTSLAAQGAKINPDLALLTTLPLLVVGESETFSRLTVSGLAAVSRHLMKESDDPVVVKSLGFRGNCLQAPAECSIWTSFCEVQMVQSTILFLTQQQKQDVVEIPTTLAKLEEHMKQPIRMHNIVKRWQKDQPQSAGQLKQEDIQKLAGSLLDHSYVEGPDMTLADLLLFPCIILLADRLSELGVQLADHLPRVGAWLTTMKPAVSKAWDKTVGEKPFPDIDSLRIQPQPKVKIPRVKEISLYKKDTVRRTGSMGNLSSEEIARVIDLLKRQRMMWLDDDNGVARVTTELPEELISHIDVAACSDFTAKIDWASLPDPAHPQQGHVPGSRVDRKIQQLDGMATAVIDAVSEGDVVVDFCSGGGHLGIILAYLLPRCHVVMVDNKEESVRNARRRVAQLMLNNVTIIQSNLDYFRGRFDLGVALHACGVATDLVLHTCLAQRAAFVICPCCYGNLAHPDLPVNYPQSELYCSRGIPTDDFSVLARMADHITPSGRLAMAAARGPKKHLKRLAAPKSWMLDKLGGVFAPRPSTGPHKLRESLPLVVFLRNRLKYALNNSEVTKIVMQRLIKVDGKVRTDSNYPAGFMDVITIDKTGEYFRLVYDVKGRFAIHRITAEEAKYKLCKVRRVQVGPKGIPFITTHDGRTIRYPDPLVKVNDTIQLDIETNKIMDFIKFDSGNLCMITGGRNLGRVGTIINRERHPGSFDIVHVKDALGHLFATRLNNVFIIGKGSKAYISLPRDKGVKLSIAEERNKRLAAKAAA</sequence>
<comment type="similarity">
    <text evidence="23">Belongs to the JTB family.</text>
</comment>
<dbReference type="EMBL" id="LR009868">
    <property type="protein sequence ID" value="SVE79487.1"/>
    <property type="molecule type" value="mRNA"/>
</dbReference>
<evidence type="ECO:0000256" key="17">
    <source>
        <dbReference type="ARBA" id="ARBA00023136"/>
    </source>
</evidence>
<dbReference type="Pfam" id="PF05439">
    <property type="entry name" value="JTB"/>
    <property type="match status" value="1"/>
</dbReference>
<feature type="domain" description="RNA-binding S4" evidence="26">
    <location>
        <begin position="663"/>
        <end position="727"/>
    </location>
</feature>
<evidence type="ECO:0000256" key="21">
    <source>
        <dbReference type="ARBA" id="ARBA00035272"/>
    </source>
</evidence>